<dbReference type="AlphaFoldDB" id="S2DH88"/>
<proteinExistence type="predicted"/>
<name>S2DH88_INDAL</name>
<accession>S2DH88</accession>
<sequence length="193" mass="22067">MNQLWKRHFGAVAMFIEIKYSGFLLFLAGLFILSSCSKNTLAPRGKVPNQLDLQTTANGGWISINSIHGQMNIEGEFMGFESDSLFIMRERNLESIHKNDVLSARLIFFNHHANQILAWGAINTAASLLNGYFFIFTAPFNIGITLANYSAESKLINYIDYPQYNWEHFKYYARFPQGLKGIDRRLLIASEQK</sequence>
<dbReference type="STRING" id="1189612.A33Q_1013"/>
<protein>
    <submittedName>
        <fullName evidence="1">Uncharacterized protein</fullName>
    </submittedName>
</protein>
<gene>
    <name evidence="1" type="ORF">A33Q_1013</name>
</gene>
<dbReference type="RefSeq" id="WP_016254671.1">
    <property type="nucleotide sequence ID" value="NZ_ALWO02000023.1"/>
</dbReference>
<dbReference type="eggNOG" id="ENOG5033P3G">
    <property type="taxonomic scope" value="Bacteria"/>
</dbReference>
<organism evidence="1 2">
    <name type="scientific">Indibacter alkaliphilus (strain CCUG 57479 / KCTC 22604 / LW1)</name>
    <dbReference type="NCBI Taxonomy" id="1189612"/>
    <lineage>
        <taxon>Bacteria</taxon>
        <taxon>Pseudomonadati</taxon>
        <taxon>Bacteroidota</taxon>
        <taxon>Cytophagia</taxon>
        <taxon>Cytophagales</taxon>
        <taxon>Cyclobacteriaceae</taxon>
    </lineage>
</organism>
<keyword evidence="2" id="KW-1185">Reference proteome</keyword>
<evidence type="ECO:0000313" key="1">
    <source>
        <dbReference type="EMBL" id="EOZ98359.1"/>
    </source>
</evidence>
<comment type="caution">
    <text evidence="1">The sequence shown here is derived from an EMBL/GenBank/DDBJ whole genome shotgun (WGS) entry which is preliminary data.</text>
</comment>
<dbReference type="EMBL" id="ALWO02000023">
    <property type="protein sequence ID" value="EOZ98359.1"/>
    <property type="molecule type" value="Genomic_DNA"/>
</dbReference>
<reference evidence="1 2" key="1">
    <citation type="journal article" date="2013" name="Genome Announc.">
        <title>Draft Genome Sequence of Indibacter alkaliphilus Strain LW1T, Isolated from Lonar Lake, a Haloalkaline Lake in the Buldana District of Maharashtra, India.</title>
        <authorList>
            <person name="Singh A."/>
            <person name="Kumar Jangir P."/>
            <person name="Sharma R."/>
            <person name="Singh A."/>
            <person name="Kumar Pinnaka A."/>
            <person name="Shivaji S."/>
        </authorList>
    </citation>
    <scope>NUCLEOTIDE SEQUENCE [LARGE SCALE GENOMIC DNA]</scope>
    <source>
        <strain evidence="2">CCUG 57479 / KCTC 22604 / LW1</strain>
    </source>
</reference>
<evidence type="ECO:0000313" key="2">
    <source>
        <dbReference type="Proteomes" id="UP000006073"/>
    </source>
</evidence>
<dbReference type="OrthoDB" id="1439175at2"/>
<dbReference type="Proteomes" id="UP000006073">
    <property type="component" value="Unassembled WGS sequence"/>
</dbReference>